<dbReference type="Pfam" id="PF12848">
    <property type="entry name" value="ABC_tran_Xtn"/>
    <property type="match status" value="1"/>
</dbReference>
<keyword evidence="2" id="KW-0547">Nucleotide-binding</keyword>
<dbReference type="InterPro" id="IPR003439">
    <property type="entry name" value="ABC_transporter-like_ATP-bd"/>
</dbReference>
<evidence type="ECO:0000256" key="7">
    <source>
        <dbReference type="SAM" id="MobiDB-lite"/>
    </source>
</evidence>
<gene>
    <name evidence="9" type="ORF">I6N98_17600</name>
</gene>
<sequence length="633" mass="70714">MIEIQNLSLQRGGKALLEQASLRINPGERVALVGANGSGKSSLFALLAGELGFDGGELSLPPTWQIAQMRQEVTASDRPAVDYVIDGHRRFREVEAAIAECDDDHRLAELHGELDTLRAYQIRSDAERLLQGLGFSQDEIDKPVSDFSGGWRIRLNLAQALMCPSDLLLLDEPTNHLDMDACLWLEGWLARYPGTLILISHDRDFIDACCDHVAHLEHHTLTRYRGNYSAFEQQRAERLAQQQQAYEKQQAVRAHMEDFVRRFRAKATKAKQAQSRLKALERMADIAPAHIDSPFRFKFYEPGAMSDPLLTLSQAELGYDTPLLHQVNLSIHPTTRLGLLGANGAGKSTLMKTLAGTLPVLAGQRQEGEHWRLGYFHQHQLESLDLSASPLLQLQRARPDAREQEIRNFLGGFNFRGEMADGDCLAFSGGEKARLALALIVWQRPNVLLLDEPTNHLDLDMCQALTQALQEFDGALVVISHDRHLLRNTVDDLLLVDAGHASPFDGSLDDYRQWLLKRNSGEAPPSQNDTAAPTSRSGSVDKKLARQQAAARRAELAPLTKEVKRLETEMERCAKRLAAIEAALLDASIYDDDNKAKLTELLTEQGQLREQNDNTEERWLALQEELEALSTAD</sequence>
<dbReference type="InterPro" id="IPR032524">
    <property type="entry name" value="ABC_tran_C"/>
</dbReference>
<dbReference type="CDD" id="cd03221">
    <property type="entry name" value="ABCF_EF-3"/>
    <property type="match status" value="2"/>
</dbReference>
<organism evidence="9 10">
    <name type="scientific">Spongiibacter nanhainus</name>
    <dbReference type="NCBI Taxonomy" id="2794344"/>
    <lineage>
        <taxon>Bacteria</taxon>
        <taxon>Pseudomonadati</taxon>
        <taxon>Pseudomonadota</taxon>
        <taxon>Gammaproteobacteria</taxon>
        <taxon>Cellvibrionales</taxon>
        <taxon>Spongiibacteraceae</taxon>
        <taxon>Spongiibacter</taxon>
    </lineage>
</organism>
<evidence type="ECO:0000256" key="6">
    <source>
        <dbReference type="SAM" id="Coils"/>
    </source>
</evidence>
<evidence type="ECO:0000256" key="1">
    <source>
        <dbReference type="ARBA" id="ARBA00022737"/>
    </source>
</evidence>
<feature type="coiled-coil region" evidence="6">
    <location>
        <begin position="556"/>
        <end position="632"/>
    </location>
</feature>
<evidence type="ECO:0000256" key="4">
    <source>
        <dbReference type="ARBA" id="ARBA00061571"/>
    </source>
</evidence>
<dbReference type="RefSeq" id="WP_198569626.1">
    <property type="nucleotide sequence ID" value="NZ_CP066167.1"/>
</dbReference>
<keyword evidence="1" id="KW-0677">Repeat</keyword>
<dbReference type="PANTHER" id="PTHR19211">
    <property type="entry name" value="ATP-BINDING TRANSPORT PROTEIN-RELATED"/>
    <property type="match status" value="1"/>
</dbReference>
<dbReference type="PROSITE" id="PS00211">
    <property type="entry name" value="ABC_TRANSPORTER_1"/>
    <property type="match status" value="1"/>
</dbReference>
<keyword evidence="3 9" id="KW-0067">ATP-binding</keyword>
<dbReference type="SMART" id="SM00382">
    <property type="entry name" value="AAA"/>
    <property type="match status" value="2"/>
</dbReference>
<dbReference type="InterPro" id="IPR027417">
    <property type="entry name" value="P-loop_NTPase"/>
</dbReference>
<evidence type="ECO:0000313" key="10">
    <source>
        <dbReference type="Proteomes" id="UP000596063"/>
    </source>
</evidence>
<evidence type="ECO:0000256" key="3">
    <source>
        <dbReference type="ARBA" id="ARBA00022840"/>
    </source>
</evidence>
<proteinExistence type="inferred from homology"/>
<reference evidence="9 10" key="1">
    <citation type="submission" date="2020-12" db="EMBL/GenBank/DDBJ databases">
        <authorList>
            <person name="Shan Y."/>
        </authorList>
    </citation>
    <scope>NUCLEOTIDE SEQUENCE [LARGE SCALE GENOMIC DNA]</scope>
    <source>
        <strain evidence="10">csc3.9</strain>
    </source>
</reference>
<dbReference type="InterPro" id="IPR017871">
    <property type="entry name" value="ABC_transporter-like_CS"/>
</dbReference>
<accession>A0A7T4UQF5</accession>
<name>A0A7T4UQF5_9GAMM</name>
<dbReference type="GO" id="GO:0005524">
    <property type="term" value="F:ATP binding"/>
    <property type="evidence" value="ECO:0007669"/>
    <property type="project" value="UniProtKB-KW"/>
</dbReference>
<dbReference type="SUPFAM" id="SSF52540">
    <property type="entry name" value="P-loop containing nucleoside triphosphate hydrolases"/>
    <property type="match status" value="2"/>
</dbReference>
<feature type="domain" description="ABC transporter" evidence="8">
    <location>
        <begin position="2"/>
        <end position="243"/>
    </location>
</feature>
<dbReference type="GO" id="GO:0003677">
    <property type="term" value="F:DNA binding"/>
    <property type="evidence" value="ECO:0007669"/>
    <property type="project" value="InterPro"/>
</dbReference>
<keyword evidence="6" id="KW-0175">Coiled coil</keyword>
<dbReference type="PROSITE" id="PS50893">
    <property type="entry name" value="ABC_TRANSPORTER_2"/>
    <property type="match status" value="2"/>
</dbReference>
<feature type="compositionally biased region" description="Polar residues" evidence="7">
    <location>
        <begin position="525"/>
        <end position="538"/>
    </location>
</feature>
<dbReference type="FunFam" id="3.40.50.300:FF:002053">
    <property type="entry name" value="ABC transporter ATP-binding protein"/>
    <property type="match status" value="1"/>
</dbReference>
<dbReference type="FunFam" id="3.40.50.300:FF:000011">
    <property type="entry name" value="Putative ABC transporter ATP-binding component"/>
    <property type="match status" value="1"/>
</dbReference>
<keyword evidence="10" id="KW-1185">Reference proteome</keyword>
<dbReference type="KEGG" id="snan:I6N98_17600"/>
<dbReference type="Pfam" id="PF00005">
    <property type="entry name" value="ABC_tran"/>
    <property type="match status" value="2"/>
</dbReference>
<feature type="region of interest" description="Disordered" evidence="7">
    <location>
        <begin position="519"/>
        <end position="545"/>
    </location>
</feature>
<dbReference type="AlphaFoldDB" id="A0A7T4UQF5"/>
<dbReference type="Proteomes" id="UP000596063">
    <property type="component" value="Chromosome"/>
</dbReference>
<evidence type="ECO:0000313" key="9">
    <source>
        <dbReference type="EMBL" id="QQD18128.1"/>
    </source>
</evidence>
<evidence type="ECO:0000256" key="2">
    <source>
        <dbReference type="ARBA" id="ARBA00022741"/>
    </source>
</evidence>
<feature type="domain" description="ABC transporter" evidence="8">
    <location>
        <begin position="309"/>
        <end position="523"/>
    </location>
</feature>
<dbReference type="InterPro" id="IPR003593">
    <property type="entry name" value="AAA+_ATPase"/>
</dbReference>
<dbReference type="Pfam" id="PF16326">
    <property type="entry name" value="ABC_tran_CTD"/>
    <property type="match status" value="1"/>
</dbReference>
<protein>
    <recommendedName>
        <fullName evidence="5">Probable ATP-binding protein YheS</fullName>
    </recommendedName>
</protein>
<dbReference type="InterPro" id="IPR032781">
    <property type="entry name" value="ABC_tran_Xtn"/>
</dbReference>
<dbReference type="EMBL" id="CP066167">
    <property type="protein sequence ID" value="QQD18128.1"/>
    <property type="molecule type" value="Genomic_DNA"/>
</dbReference>
<dbReference type="InterPro" id="IPR050611">
    <property type="entry name" value="ABCF"/>
</dbReference>
<evidence type="ECO:0000256" key="5">
    <source>
        <dbReference type="ARBA" id="ARBA00069073"/>
    </source>
</evidence>
<comment type="similarity">
    <text evidence="4">Belongs to the ABC transporter superfamily. ABCF family. YheS subfamily.</text>
</comment>
<dbReference type="PANTHER" id="PTHR19211:SF14">
    <property type="entry name" value="ATP-BINDING CASSETTE SUB-FAMILY F MEMBER 1"/>
    <property type="match status" value="1"/>
</dbReference>
<evidence type="ECO:0000259" key="8">
    <source>
        <dbReference type="PROSITE" id="PS50893"/>
    </source>
</evidence>
<dbReference type="Gene3D" id="3.40.50.300">
    <property type="entry name" value="P-loop containing nucleotide triphosphate hydrolases"/>
    <property type="match status" value="2"/>
</dbReference>
<dbReference type="GO" id="GO:0016887">
    <property type="term" value="F:ATP hydrolysis activity"/>
    <property type="evidence" value="ECO:0007669"/>
    <property type="project" value="InterPro"/>
</dbReference>